<comment type="caution">
    <text evidence="12">The sequence shown here is derived from an EMBL/GenBank/DDBJ whole genome shotgun (WGS) entry which is preliminary data.</text>
</comment>
<evidence type="ECO:0000256" key="2">
    <source>
        <dbReference type="ARBA" id="ARBA00012052"/>
    </source>
</evidence>
<feature type="binding site" evidence="9">
    <location>
        <begin position="111"/>
        <end position="121"/>
    </location>
    <ligand>
        <name>ATP</name>
        <dbReference type="ChEBI" id="CHEBI:30616"/>
    </ligand>
</feature>
<comment type="pathway">
    <text evidence="9">Isoprenoid biosynthesis; isopentenyl diphosphate biosynthesis via DXP pathway; isopentenyl diphosphate from 1-deoxy-D-xylulose 5-phosphate: step 3/6.</text>
</comment>
<comment type="catalytic activity">
    <reaction evidence="9">
        <text>4-CDP-2-C-methyl-D-erythritol + ATP = 4-CDP-2-C-methyl-D-erythritol 2-phosphate + ADP + H(+)</text>
        <dbReference type="Rhea" id="RHEA:18437"/>
        <dbReference type="ChEBI" id="CHEBI:15378"/>
        <dbReference type="ChEBI" id="CHEBI:30616"/>
        <dbReference type="ChEBI" id="CHEBI:57823"/>
        <dbReference type="ChEBI" id="CHEBI:57919"/>
        <dbReference type="ChEBI" id="CHEBI:456216"/>
        <dbReference type="EC" id="2.7.1.148"/>
    </reaction>
</comment>
<evidence type="ECO:0000313" key="12">
    <source>
        <dbReference type="EMBL" id="TWT23956.1"/>
    </source>
</evidence>
<sequence length="317" mass="31821">MVDFLEHVDAVAHGKVNLHLGVGDVRPDGYHELVSVFQSLSVHDEVSVTVVDTGVGGVSSLAVRGVGGGGGVPTDNTNLAWRAVDLVVGAYRDRGHRELPVVDVGIRKGIPVAGGMAGGSADAAAALLAAEAVLAPAYGGLGAAALRELACRLGSDVPFTLVGGTMLGTGRGEQLVPVLSRGTYHWVLALNSKGLSTPVVFSKLDQMRAERELPRAGGTERILAALARGDVAEVADALVNDLQAPATSLLPALRRTLDAGKRAGALAGIVSGSGPTCAFLCADAAAAAEVADALIDDGVTSAVTTATGPAAGAYIKG</sequence>
<dbReference type="GO" id="GO:0016114">
    <property type="term" value="P:terpenoid biosynthetic process"/>
    <property type="evidence" value="ECO:0007669"/>
    <property type="project" value="UniProtKB-UniRule"/>
</dbReference>
<dbReference type="Gene3D" id="3.30.70.890">
    <property type="entry name" value="GHMP kinase, C-terminal domain"/>
    <property type="match status" value="1"/>
</dbReference>
<evidence type="ECO:0000259" key="10">
    <source>
        <dbReference type="Pfam" id="PF00288"/>
    </source>
</evidence>
<feature type="domain" description="GHMP kinase C-terminal" evidence="11">
    <location>
        <begin position="223"/>
        <end position="295"/>
    </location>
</feature>
<evidence type="ECO:0000256" key="1">
    <source>
        <dbReference type="ARBA" id="ARBA00009684"/>
    </source>
</evidence>
<keyword evidence="7 9" id="KW-0067">ATP-binding</keyword>
<dbReference type="NCBIfam" id="NF002870">
    <property type="entry name" value="PRK03188.1"/>
    <property type="match status" value="1"/>
</dbReference>
<keyword evidence="4 9" id="KW-0808">Transferase</keyword>
<feature type="domain" description="GHMP kinase N-terminal" evidence="10">
    <location>
        <begin position="78"/>
        <end position="164"/>
    </location>
</feature>
<dbReference type="InterPro" id="IPR014721">
    <property type="entry name" value="Ribsml_uS5_D2-typ_fold_subgr"/>
</dbReference>
<dbReference type="PANTHER" id="PTHR43527:SF2">
    <property type="entry name" value="4-DIPHOSPHOCYTIDYL-2-C-METHYL-D-ERYTHRITOL KINASE, CHLOROPLASTIC"/>
    <property type="match status" value="1"/>
</dbReference>
<dbReference type="UniPathway" id="UPA00056">
    <property type="reaction ID" value="UER00094"/>
</dbReference>
<accession>A0A5C5UD90</accession>
<evidence type="ECO:0000256" key="6">
    <source>
        <dbReference type="ARBA" id="ARBA00022777"/>
    </source>
</evidence>
<dbReference type="PIRSF" id="PIRSF010376">
    <property type="entry name" value="IspE"/>
    <property type="match status" value="1"/>
</dbReference>
<dbReference type="Proteomes" id="UP000320791">
    <property type="component" value="Unassembled WGS sequence"/>
</dbReference>
<dbReference type="RefSeq" id="WP_146324884.1">
    <property type="nucleotide sequence ID" value="NZ_BAABLR010000003.1"/>
</dbReference>
<evidence type="ECO:0000256" key="3">
    <source>
        <dbReference type="ARBA" id="ARBA00017473"/>
    </source>
</evidence>
<evidence type="ECO:0000259" key="11">
    <source>
        <dbReference type="Pfam" id="PF08544"/>
    </source>
</evidence>
<dbReference type="EMBL" id="VOHM01000021">
    <property type="protein sequence ID" value="TWT23956.1"/>
    <property type="molecule type" value="Genomic_DNA"/>
</dbReference>
<dbReference type="GO" id="GO:0019288">
    <property type="term" value="P:isopentenyl diphosphate biosynthetic process, methylerythritol 4-phosphate pathway"/>
    <property type="evidence" value="ECO:0007669"/>
    <property type="project" value="UniProtKB-UniRule"/>
</dbReference>
<evidence type="ECO:0000256" key="7">
    <source>
        <dbReference type="ARBA" id="ARBA00022840"/>
    </source>
</evidence>
<dbReference type="Gene3D" id="3.30.230.10">
    <property type="match status" value="1"/>
</dbReference>
<dbReference type="SUPFAM" id="SSF54211">
    <property type="entry name" value="Ribosomal protein S5 domain 2-like"/>
    <property type="match status" value="1"/>
</dbReference>
<dbReference type="GO" id="GO:0050515">
    <property type="term" value="F:4-(cytidine 5'-diphospho)-2-C-methyl-D-erythritol kinase activity"/>
    <property type="evidence" value="ECO:0007669"/>
    <property type="project" value="UniProtKB-UniRule"/>
</dbReference>
<dbReference type="NCBIfam" id="TIGR00154">
    <property type="entry name" value="ispE"/>
    <property type="match status" value="1"/>
</dbReference>
<dbReference type="InterPro" id="IPR013750">
    <property type="entry name" value="GHMP_kinase_C_dom"/>
</dbReference>
<dbReference type="InterPro" id="IPR036554">
    <property type="entry name" value="GHMP_kinase_C_sf"/>
</dbReference>
<dbReference type="EC" id="2.7.1.148" evidence="2 9"/>
<evidence type="ECO:0000313" key="13">
    <source>
        <dbReference type="Proteomes" id="UP000320791"/>
    </source>
</evidence>
<comment type="similarity">
    <text evidence="1 9">Belongs to the GHMP kinase family. IspE subfamily.</text>
</comment>
<evidence type="ECO:0000256" key="4">
    <source>
        <dbReference type="ARBA" id="ARBA00022679"/>
    </source>
</evidence>
<dbReference type="InterPro" id="IPR004424">
    <property type="entry name" value="IspE"/>
</dbReference>
<keyword evidence="5 9" id="KW-0547">Nucleotide-binding</keyword>
<evidence type="ECO:0000256" key="9">
    <source>
        <dbReference type="HAMAP-Rule" id="MF_00061"/>
    </source>
</evidence>
<dbReference type="Pfam" id="PF00288">
    <property type="entry name" value="GHMP_kinases_N"/>
    <property type="match status" value="1"/>
</dbReference>
<dbReference type="SUPFAM" id="SSF55060">
    <property type="entry name" value="GHMP Kinase, C-terminal domain"/>
    <property type="match status" value="1"/>
</dbReference>
<dbReference type="PANTHER" id="PTHR43527">
    <property type="entry name" value="4-DIPHOSPHOCYTIDYL-2-C-METHYL-D-ERYTHRITOL KINASE, CHLOROPLASTIC"/>
    <property type="match status" value="1"/>
</dbReference>
<keyword evidence="6 9" id="KW-0418">Kinase</keyword>
<dbReference type="Pfam" id="PF08544">
    <property type="entry name" value="GHMP_kinases_C"/>
    <property type="match status" value="1"/>
</dbReference>
<feature type="active site" evidence="9">
    <location>
        <position position="15"/>
    </location>
</feature>
<keyword evidence="9" id="KW-0414">Isoprene biosynthesis</keyword>
<dbReference type="GO" id="GO:0005524">
    <property type="term" value="F:ATP binding"/>
    <property type="evidence" value="ECO:0007669"/>
    <property type="project" value="UniProtKB-UniRule"/>
</dbReference>
<evidence type="ECO:0000256" key="5">
    <source>
        <dbReference type="ARBA" id="ARBA00022741"/>
    </source>
</evidence>
<proteinExistence type="inferred from homology"/>
<comment type="function">
    <text evidence="9">Catalyzes the phosphorylation of the position 2 hydroxy group of 4-diphosphocytidyl-2C-methyl-D-erythritol.</text>
</comment>
<name>A0A5C5UD90_9CORY</name>
<reference evidence="12 13" key="1">
    <citation type="submission" date="2019-08" db="EMBL/GenBank/DDBJ databases">
        <authorList>
            <person name="Lei W."/>
        </authorList>
    </citation>
    <scope>NUCLEOTIDE SEQUENCE [LARGE SCALE GENOMIC DNA]</scope>
    <source>
        <strain evidence="12 13">CCUG 58627</strain>
    </source>
</reference>
<gene>
    <name evidence="9" type="primary">ispE</name>
    <name evidence="12" type="ORF">FRX94_09275</name>
</gene>
<dbReference type="HAMAP" id="MF_00061">
    <property type="entry name" value="IspE"/>
    <property type="match status" value="1"/>
</dbReference>
<dbReference type="InterPro" id="IPR020568">
    <property type="entry name" value="Ribosomal_Su5_D2-typ_SF"/>
</dbReference>
<protein>
    <recommendedName>
        <fullName evidence="3 9">4-diphosphocytidyl-2-C-methyl-D-erythritol kinase</fullName>
        <shortName evidence="9">CMK</shortName>
        <ecNumber evidence="2 9">2.7.1.148</ecNumber>
    </recommendedName>
    <alternativeName>
        <fullName evidence="8 9">4-(cytidine-5'-diphospho)-2-C-methyl-D-erythritol kinase</fullName>
    </alternativeName>
</protein>
<dbReference type="AlphaFoldDB" id="A0A5C5UD90"/>
<keyword evidence="13" id="KW-1185">Reference proteome</keyword>
<dbReference type="OrthoDB" id="3173073at2"/>
<feature type="active site" evidence="9">
    <location>
        <position position="156"/>
    </location>
</feature>
<dbReference type="InterPro" id="IPR006204">
    <property type="entry name" value="GHMP_kinase_N_dom"/>
</dbReference>
<organism evidence="12 13">
    <name type="scientific">Corynebacterium canis</name>
    <dbReference type="NCBI Taxonomy" id="679663"/>
    <lineage>
        <taxon>Bacteria</taxon>
        <taxon>Bacillati</taxon>
        <taxon>Actinomycetota</taxon>
        <taxon>Actinomycetes</taxon>
        <taxon>Mycobacteriales</taxon>
        <taxon>Corynebacteriaceae</taxon>
        <taxon>Corynebacterium</taxon>
    </lineage>
</organism>
<evidence type="ECO:0000256" key="8">
    <source>
        <dbReference type="ARBA" id="ARBA00032554"/>
    </source>
</evidence>